<evidence type="ECO:0000313" key="6">
    <source>
        <dbReference type="EMBL" id="KAB8187558.1"/>
    </source>
</evidence>
<dbReference type="SUPFAM" id="SSF51679">
    <property type="entry name" value="Bacterial luciferase-like"/>
    <property type="match status" value="1"/>
</dbReference>
<dbReference type="OrthoDB" id="3532562at2"/>
<keyword evidence="2" id="KW-0288">FMN</keyword>
<dbReference type="Proteomes" id="UP000312512">
    <property type="component" value="Unassembled WGS sequence"/>
</dbReference>
<dbReference type="InterPro" id="IPR011251">
    <property type="entry name" value="Luciferase-like_dom"/>
</dbReference>
<feature type="domain" description="Luciferase-like" evidence="5">
    <location>
        <begin position="15"/>
        <end position="236"/>
    </location>
</feature>
<sequence length="300" mass="32421">MTQTTRFAVSIPQQYADGTFDPAAFRDYLRRAEELGFHSAWTRESVLAPAPLPVLGPMEAMTYAAACTERLRVGCAVFISTVHSPLHLAKSISTLDQLSRGRLEVGVALGGRDNLAGFGVSPEGLVSRFTEGIELMKTCWTEPKVGFDGRFWQVDAAMEPKPYQKPHPPLWIGGHKPAAVRRAVRHGDGFFGAGGATTAAFAEQVGIVRDELARAGREPGSFRIAKRVYVSVGDDQRISGILQRIYGDASIAVAGPPEECVRGLREVIEAGADLVLLDPMVDEPEQLELLAADVLPALQN</sequence>
<evidence type="ECO:0000313" key="7">
    <source>
        <dbReference type="Proteomes" id="UP000312512"/>
    </source>
</evidence>
<reference evidence="6 7" key="1">
    <citation type="submission" date="2019-10" db="EMBL/GenBank/DDBJ databases">
        <title>Nonomuraea sp. nov., isolated from Phyllanthus amarus.</title>
        <authorList>
            <person name="Klykleung N."/>
            <person name="Tanasupawat S."/>
        </authorList>
    </citation>
    <scope>NUCLEOTIDE SEQUENCE [LARGE SCALE GENOMIC DNA]</scope>
    <source>
        <strain evidence="6 7">PA1-10</strain>
    </source>
</reference>
<comment type="caution">
    <text evidence="6">The sequence shown here is derived from an EMBL/GenBank/DDBJ whole genome shotgun (WGS) entry which is preliminary data.</text>
</comment>
<organism evidence="6 7">
    <name type="scientific">Nonomuraea phyllanthi</name>
    <dbReference type="NCBI Taxonomy" id="2219224"/>
    <lineage>
        <taxon>Bacteria</taxon>
        <taxon>Bacillati</taxon>
        <taxon>Actinomycetota</taxon>
        <taxon>Actinomycetes</taxon>
        <taxon>Streptosporangiales</taxon>
        <taxon>Streptosporangiaceae</taxon>
        <taxon>Nonomuraea</taxon>
    </lineage>
</organism>
<dbReference type="EMBL" id="VDLX02000027">
    <property type="protein sequence ID" value="KAB8187558.1"/>
    <property type="molecule type" value="Genomic_DNA"/>
</dbReference>
<accession>A0A5C4V816</accession>
<evidence type="ECO:0000259" key="5">
    <source>
        <dbReference type="Pfam" id="PF00296"/>
    </source>
</evidence>
<evidence type="ECO:0000256" key="1">
    <source>
        <dbReference type="ARBA" id="ARBA00022630"/>
    </source>
</evidence>
<dbReference type="GO" id="GO:0046306">
    <property type="term" value="P:alkanesulfonate catabolic process"/>
    <property type="evidence" value="ECO:0007669"/>
    <property type="project" value="TreeGrafter"/>
</dbReference>
<evidence type="ECO:0000256" key="3">
    <source>
        <dbReference type="ARBA" id="ARBA00023002"/>
    </source>
</evidence>
<gene>
    <name evidence="6" type="ORF">FH608_045645</name>
</gene>
<dbReference type="InterPro" id="IPR036661">
    <property type="entry name" value="Luciferase-like_sf"/>
</dbReference>
<keyword evidence="4" id="KW-0503">Monooxygenase</keyword>
<dbReference type="PANTHER" id="PTHR42847">
    <property type="entry name" value="ALKANESULFONATE MONOOXYGENASE"/>
    <property type="match status" value="1"/>
</dbReference>
<dbReference type="PANTHER" id="PTHR42847:SF4">
    <property type="entry name" value="ALKANESULFONATE MONOOXYGENASE-RELATED"/>
    <property type="match status" value="1"/>
</dbReference>
<dbReference type="RefSeq" id="WP_139637435.1">
    <property type="nucleotide sequence ID" value="NZ_VDLX02000027.1"/>
</dbReference>
<name>A0A5C4V816_9ACTN</name>
<dbReference type="GO" id="GO:0008726">
    <property type="term" value="F:alkanesulfonate monooxygenase activity"/>
    <property type="evidence" value="ECO:0007669"/>
    <property type="project" value="TreeGrafter"/>
</dbReference>
<dbReference type="Pfam" id="PF00296">
    <property type="entry name" value="Bac_luciferase"/>
    <property type="match status" value="1"/>
</dbReference>
<keyword evidence="1" id="KW-0285">Flavoprotein</keyword>
<protein>
    <submittedName>
        <fullName evidence="6">LLM class flavin-dependent oxidoreductase</fullName>
    </submittedName>
</protein>
<dbReference type="InterPro" id="IPR050172">
    <property type="entry name" value="SsuD_RutA_monooxygenase"/>
</dbReference>
<proteinExistence type="predicted"/>
<keyword evidence="7" id="KW-1185">Reference proteome</keyword>
<dbReference type="Gene3D" id="3.20.20.30">
    <property type="entry name" value="Luciferase-like domain"/>
    <property type="match status" value="1"/>
</dbReference>
<keyword evidence="3" id="KW-0560">Oxidoreductase</keyword>
<evidence type="ECO:0000256" key="2">
    <source>
        <dbReference type="ARBA" id="ARBA00022643"/>
    </source>
</evidence>
<evidence type="ECO:0000256" key="4">
    <source>
        <dbReference type="ARBA" id="ARBA00023033"/>
    </source>
</evidence>
<dbReference type="AlphaFoldDB" id="A0A5C4V816"/>